<accession>A0A922ACN1</accession>
<dbReference type="CDD" id="cd00303">
    <property type="entry name" value="retropepsin_like"/>
    <property type="match status" value="1"/>
</dbReference>
<dbReference type="EMBL" id="CM031839">
    <property type="protein sequence ID" value="KAG6675182.1"/>
    <property type="molecule type" value="Genomic_DNA"/>
</dbReference>
<dbReference type="Proteomes" id="UP000811246">
    <property type="component" value="Chromosome 15"/>
</dbReference>
<evidence type="ECO:0000313" key="2">
    <source>
        <dbReference type="Proteomes" id="UP000811246"/>
    </source>
</evidence>
<sequence length="292" mass="33344">MWYQLFKDTEEINLWEALKRGLRIRYGPIMFEDNFGTLSKLCQTGTFHEYQLQFEQLLSLVGGLAPTHQLGCFISRLKGPLRTDVQAARPTSIIDAIGLYRLFEARHAKRPIMIEAKLPVNVEATPPSLPLANLFRNKTPPIQHLSPSEIQERRKKGLCFNCDENFVPGHRCKKLFLIEGIFLNEEELESDRDEEERVTSLYAIMGTTSPQTMRIRGVIKGHGIIVLDSESSHNFLNTSFIEAMGLPFWHMCGMKVMVANGEKLDCNGRCDGVQIFFCAPWDQYGGMLSNWR</sequence>
<proteinExistence type="predicted"/>
<reference evidence="1" key="1">
    <citation type="submission" date="2021-01" db="EMBL/GenBank/DDBJ databases">
        <authorList>
            <person name="Lovell J.T."/>
            <person name="Bentley N."/>
            <person name="Bhattarai G."/>
            <person name="Jenkins J.W."/>
            <person name="Sreedasyam A."/>
            <person name="Alarcon Y."/>
            <person name="Bock C."/>
            <person name="Boston L."/>
            <person name="Carlson J."/>
            <person name="Cervantes K."/>
            <person name="Clermont K."/>
            <person name="Krom N."/>
            <person name="Kubenka K."/>
            <person name="Mamidi S."/>
            <person name="Mattison C."/>
            <person name="Monteros M."/>
            <person name="Pisani C."/>
            <person name="Plott C."/>
            <person name="Rajasekar S."/>
            <person name="Rhein H.S."/>
            <person name="Rohla C."/>
            <person name="Song M."/>
            <person name="Hilaire R.S."/>
            <person name="Shu S."/>
            <person name="Wells L."/>
            <person name="Wang X."/>
            <person name="Webber J."/>
            <person name="Heerema R.J."/>
            <person name="Klein P."/>
            <person name="Conner P."/>
            <person name="Grauke L."/>
            <person name="Grimwood J."/>
            <person name="Schmutz J."/>
            <person name="Randall J.J."/>
        </authorList>
    </citation>
    <scope>NUCLEOTIDE SEQUENCE</scope>
    <source>
        <tissue evidence="1">Leaf</tissue>
    </source>
</reference>
<organism evidence="1 2">
    <name type="scientific">Carya illinoinensis</name>
    <name type="common">Pecan</name>
    <dbReference type="NCBI Taxonomy" id="32201"/>
    <lineage>
        <taxon>Eukaryota</taxon>
        <taxon>Viridiplantae</taxon>
        <taxon>Streptophyta</taxon>
        <taxon>Embryophyta</taxon>
        <taxon>Tracheophyta</taxon>
        <taxon>Spermatophyta</taxon>
        <taxon>Magnoliopsida</taxon>
        <taxon>eudicotyledons</taxon>
        <taxon>Gunneridae</taxon>
        <taxon>Pentapetalae</taxon>
        <taxon>rosids</taxon>
        <taxon>fabids</taxon>
        <taxon>Fagales</taxon>
        <taxon>Juglandaceae</taxon>
        <taxon>Carya</taxon>
    </lineage>
</organism>
<name>A0A922ACN1_CARIL</name>
<protein>
    <recommendedName>
        <fullName evidence="3">Retrotransposon gag domain-containing protein</fullName>
    </recommendedName>
</protein>
<comment type="caution">
    <text evidence="1">The sequence shown here is derived from an EMBL/GenBank/DDBJ whole genome shotgun (WGS) entry which is preliminary data.</text>
</comment>
<dbReference type="AlphaFoldDB" id="A0A922ACN1"/>
<evidence type="ECO:0008006" key="3">
    <source>
        <dbReference type="Google" id="ProtNLM"/>
    </source>
</evidence>
<gene>
    <name evidence="1" type="ORF">I3842_15G088400</name>
</gene>
<evidence type="ECO:0000313" key="1">
    <source>
        <dbReference type="EMBL" id="KAG6675182.1"/>
    </source>
</evidence>